<dbReference type="EMBL" id="BDCX01000015">
    <property type="protein sequence ID" value="GAT69978.1"/>
    <property type="molecule type" value="Genomic_DNA"/>
</dbReference>
<name>A0A171DM30_9ACTN</name>
<evidence type="ECO:0000313" key="2">
    <source>
        <dbReference type="Proteomes" id="UP000077701"/>
    </source>
</evidence>
<reference evidence="2" key="2">
    <citation type="submission" date="2016-04" db="EMBL/GenBank/DDBJ databases">
        <title>Planomonospora sphaerica JCM9374 whole genome shotgun sequence.</title>
        <authorList>
            <person name="Suzuki T."/>
            <person name="Dohra H."/>
            <person name="Kodani S."/>
        </authorList>
    </citation>
    <scope>NUCLEOTIDE SEQUENCE [LARGE SCALE GENOMIC DNA]</scope>
    <source>
        <strain evidence="2">JCM 9374</strain>
    </source>
</reference>
<accession>A0A171DM30</accession>
<dbReference type="Gene3D" id="3.90.79.10">
    <property type="entry name" value="Nucleoside Triphosphate Pyrophosphohydrolase"/>
    <property type="match status" value="1"/>
</dbReference>
<dbReference type="SUPFAM" id="SSF55811">
    <property type="entry name" value="Nudix"/>
    <property type="match status" value="1"/>
</dbReference>
<dbReference type="InterPro" id="IPR032582">
    <property type="entry name" value="DUF4916"/>
</dbReference>
<dbReference type="Proteomes" id="UP000077701">
    <property type="component" value="Unassembled WGS sequence"/>
</dbReference>
<gene>
    <name evidence="1" type="ORF">PS9374_05658</name>
</gene>
<dbReference type="Pfam" id="PF16262">
    <property type="entry name" value="DUF4916"/>
    <property type="match status" value="1"/>
</dbReference>
<comment type="caution">
    <text evidence="1">The sequence shown here is derived from an EMBL/GenBank/DDBJ whole genome shotgun (WGS) entry which is preliminary data.</text>
</comment>
<sequence length="206" mass="22315">MMPDVRIRSSRTSGLAVPAGPVAKYDRPMTEMTETASGWLSPDELEAARARMPILYVDAVPVRVDDTGTVTHVGLLLRIGSDGTVSRALVSGRVLHHERVRDALLRHLEKDLGPVALPRVPASPQPFTIAEYFPTPGVTPYHDPRQHAVSLAYVVPVAGDCSPRQDALDFAWFTPQEASSPSVLQEMSGGQDVLLKQALAHVGRLP</sequence>
<evidence type="ECO:0000313" key="1">
    <source>
        <dbReference type="EMBL" id="GAT69978.1"/>
    </source>
</evidence>
<dbReference type="AlphaFoldDB" id="A0A171DM30"/>
<reference evidence="1 2" key="1">
    <citation type="journal article" date="2016" name="Genome Announc.">
        <title>Draft Genome Sequence of Planomonospora sphaerica JCM9374, a Rare Actinomycete.</title>
        <authorList>
            <person name="Dohra H."/>
            <person name="Suzuki T."/>
            <person name="Inoue Y."/>
            <person name="Kodani S."/>
        </authorList>
    </citation>
    <scope>NUCLEOTIDE SEQUENCE [LARGE SCALE GENOMIC DNA]</scope>
    <source>
        <strain evidence="1 2">JCM 9374</strain>
    </source>
</reference>
<dbReference type="STRING" id="161355.PS9374_05658"/>
<organism evidence="1 2">
    <name type="scientific">Planomonospora sphaerica</name>
    <dbReference type="NCBI Taxonomy" id="161355"/>
    <lineage>
        <taxon>Bacteria</taxon>
        <taxon>Bacillati</taxon>
        <taxon>Actinomycetota</taxon>
        <taxon>Actinomycetes</taxon>
        <taxon>Streptosporangiales</taxon>
        <taxon>Streptosporangiaceae</taxon>
        <taxon>Planomonospora</taxon>
    </lineage>
</organism>
<proteinExistence type="predicted"/>
<keyword evidence="2" id="KW-1185">Reference proteome</keyword>
<dbReference type="InterPro" id="IPR015797">
    <property type="entry name" value="NUDIX_hydrolase-like_dom_sf"/>
</dbReference>
<protein>
    <submittedName>
        <fullName evidence="1">ADP-ribose pyrophosphatase</fullName>
    </submittedName>
</protein>